<feature type="domain" description="Phospholipase/carboxylesterase/thioesterase" evidence="3">
    <location>
        <begin position="47"/>
        <end position="241"/>
    </location>
</feature>
<dbReference type="EMBL" id="SNWP01000010">
    <property type="protein sequence ID" value="TDO29394.1"/>
    <property type="molecule type" value="Genomic_DNA"/>
</dbReference>
<accession>A0A4R6J2A5</accession>
<comment type="caution">
    <text evidence="4">The sequence shown here is derived from an EMBL/GenBank/DDBJ whole genome shotgun (WGS) entry which is preliminary data.</text>
</comment>
<evidence type="ECO:0000313" key="5">
    <source>
        <dbReference type="Proteomes" id="UP000295741"/>
    </source>
</evidence>
<dbReference type="Gene3D" id="3.40.50.1820">
    <property type="entry name" value="alpha/beta hydrolase"/>
    <property type="match status" value="1"/>
</dbReference>
<reference evidence="4 5" key="1">
    <citation type="submission" date="2019-03" db="EMBL/GenBank/DDBJ databases">
        <title>Genomic Encyclopedia of Archaeal and Bacterial Type Strains, Phase II (KMG-II): from individual species to whole genera.</title>
        <authorList>
            <person name="Goeker M."/>
        </authorList>
    </citation>
    <scope>NUCLEOTIDE SEQUENCE [LARGE SCALE GENOMIC DNA]</scope>
    <source>
        <strain evidence="4 5">DSM 28323</strain>
    </source>
</reference>
<evidence type="ECO:0000313" key="4">
    <source>
        <dbReference type="EMBL" id="TDO29394.1"/>
    </source>
</evidence>
<evidence type="ECO:0000256" key="2">
    <source>
        <dbReference type="SAM" id="SignalP"/>
    </source>
</evidence>
<dbReference type="Pfam" id="PF02230">
    <property type="entry name" value="Abhydrolase_2"/>
    <property type="match status" value="1"/>
</dbReference>
<dbReference type="RefSeq" id="WP_133473996.1">
    <property type="nucleotide sequence ID" value="NZ_SNWP01000010.1"/>
</dbReference>
<feature type="signal peptide" evidence="2">
    <location>
        <begin position="1"/>
        <end position="18"/>
    </location>
</feature>
<keyword evidence="5" id="KW-1185">Reference proteome</keyword>
<name>A0A4R6J2A5_9BACT</name>
<organism evidence="4 5">
    <name type="scientific">Sediminibacterium goheungense</name>
    <dbReference type="NCBI Taxonomy" id="1086393"/>
    <lineage>
        <taxon>Bacteria</taxon>
        <taxon>Pseudomonadati</taxon>
        <taxon>Bacteroidota</taxon>
        <taxon>Chitinophagia</taxon>
        <taxon>Chitinophagales</taxon>
        <taxon>Chitinophagaceae</taxon>
        <taxon>Sediminibacterium</taxon>
    </lineage>
</organism>
<dbReference type="AlphaFoldDB" id="A0A4R6J2A5"/>
<dbReference type="InterPro" id="IPR050955">
    <property type="entry name" value="Plant_Biomass_Hydrol_Est"/>
</dbReference>
<feature type="chain" id="PRO_5020694736" evidence="2">
    <location>
        <begin position="19"/>
        <end position="260"/>
    </location>
</feature>
<dbReference type="InterPro" id="IPR003140">
    <property type="entry name" value="PLipase/COase/thioEstase"/>
</dbReference>
<keyword evidence="1 2" id="KW-0732">Signal</keyword>
<evidence type="ECO:0000256" key="1">
    <source>
        <dbReference type="ARBA" id="ARBA00022729"/>
    </source>
</evidence>
<sequence length="260" mass="29374">MKNSLLILFLFCATLVKAQDLSAFQSKLFIQGTDTLRYRILYPENYKKNRAYPLVMFLHGAGERGNDNNAQLMHGAALFLKPENRKYFKSIVIFPQCPTGKSWSNFKRVDGKMVTNTDMEPPVEQQLVKALMDSLLQNKKILERQVYLGGLSMGAFGSYDLLVRNPGYFTAAFPICGIADIPALVLKAKDVPMWIFHGEKDPVVSPEPNRELYKALMTAGATDVTYSEYPGVGHDSWNNAFAEPKLLPWLFSHKKKLSKK</sequence>
<protein>
    <submittedName>
        <fullName evidence="4">Phospholipase/carboxylesterase</fullName>
    </submittedName>
</protein>
<dbReference type="GO" id="GO:0016787">
    <property type="term" value="F:hydrolase activity"/>
    <property type="evidence" value="ECO:0007669"/>
    <property type="project" value="InterPro"/>
</dbReference>
<evidence type="ECO:0000259" key="3">
    <source>
        <dbReference type="Pfam" id="PF02230"/>
    </source>
</evidence>
<dbReference type="OrthoDB" id="9764953at2"/>
<dbReference type="InterPro" id="IPR029058">
    <property type="entry name" value="AB_hydrolase_fold"/>
</dbReference>
<proteinExistence type="predicted"/>
<dbReference type="SUPFAM" id="SSF53474">
    <property type="entry name" value="alpha/beta-Hydrolases"/>
    <property type="match status" value="1"/>
</dbReference>
<dbReference type="PANTHER" id="PTHR43037:SF1">
    <property type="entry name" value="BLL1128 PROTEIN"/>
    <property type="match status" value="1"/>
</dbReference>
<gene>
    <name evidence="4" type="ORF">BC659_1483</name>
</gene>
<dbReference type="Proteomes" id="UP000295741">
    <property type="component" value="Unassembled WGS sequence"/>
</dbReference>
<dbReference type="PANTHER" id="PTHR43037">
    <property type="entry name" value="UNNAMED PRODUCT-RELATED"/>
    <property type="match status" value="1"/>
</dbReference>